<protein>
    <recommendedName>
        <fullName evidence="6">PNPLA domain-containing protein</fullName>
    </recommendedName>
</protein>
<dbReference type="GO" id="GO:0016020">
    <property type="term" value="C:membrane"/>
    <property type="evidence" value="ECO:0000318"/>
    <property type="project" value="GO_Central"/>
</dbReference>
<dbReference type="Proteomes" id="UP000001055">
    <property type="component" value="Unassembled WGS sequence"/>
</dbReference>
<dbReference type="OMA" id="QTERWER"/>
<name>Q0TYM6_PHANO</name>
<feature type="active site" description="Nucleophile" evidence="4">
    <location>
        <position position="101"/>
    </location>
</feature>
<dbReference type="EMBL" id="CH445361">
    <property type="protein sequence ID" value="EAT77233.1"/>
    <property type="molecule type" value="Genomic_DNA"/>
</dbReference>
<feature type="short sequence motif" description="GXGXXG" evidence="4">
    <location>
        <begin position="53"/>
        <end position="58"/>
    </location>
</feature>
<evidence type="ECO:0000256" key="1">
    <source>
        <dbReference type="ARBA" id="ARBA00022801"/>
    </source>
</evidence>
<keyword evidence="1 4" id="KW-0378">Hydrolase</keyword>
<keyword evidence="2 4" id="KW-0442">Lipid degradation</keyword>
<sequence length="522" mass="59198">MDTSQRAVPLGVPISSSDESSHTSSHHNHDYPVPSQLSPDLAWSQQNLLSLDGGGIRGYWTLLVLQQLMICIAREESRQMNGSEEHHSFYPSQFPSNKKKSAGSLQDTGLSLGLVSVMLENSFHVIILTTYAALALARRFRMPVWDCLQEYEKMSHLIFGKPRIISQRNIGIVQWPKFSATAMEKAFQDVTARRREQILRSTEDITFPSPQGICQTFVTTRGYERKKDAPVTVEKLYLLRTYVPGRRERLVSRSRQLTNSSTFNDERRNERSADNWQVWRVARAATAAPMYFTELAHRQDGISESGTVTYFSDGGFGAENNPTDEGITEIRSLHGLENLGAVVNVGTSRKKQQAGGKSFFKRVHNSFDRATDPDSVAAKVASMNLPYEWRFNDESGIDVELDEWKPNGYFSKSPGVKTLEKIKSKFNEWAADPENSAYLRRCARELVSRRRARIRNFAKWEIYATSASYMCEIGECRNRPIADRTTLETHLRSTHSVAESEIYSTVGAATKMWRYQIPHAEA</sequence>
<dbReference type="PANTHER" id="PTHR24185">
    <property type="entry name" value="CALCIUM-INDEPENDENT PHOSPHOLIPASE A2-GAMMA"/>
    <property type="match status" value="1"/>
</dbReference>
<evidence type="ECO:0000259" key="6">
    <source>
        <dbReference type="PROSITE" id="PS51635"/>
    </source>
</evidence>
<organism evidence="7 8">
    <name type="scientific">Phaeosphaeria nodorum (strain SN15 / ATCC MYA-4574 / FGSC 10173)</name>
    <name type="common">Glume blotch fungus</name>
    <name type="synonym">Parastagonospora nodorum</name>
    <dbReference type="NCBI Taxonomy" id="321614"/>
    <lineage>
        <taxon>Eukaryota</taxon>
        <taxon>Fungi</taxon>
        <taxon>Dikarya</taxon>
        <taxon>Ascomycota</taxon>
        <taxon>Pezizomycotina</taxon>
        <taxon>Dothideomycetes</taxon>
        <taxon>Pleosporomycetidae</taxon>
        <taxon>Pleosporales</taxon>
        <taxon>Pleosporineae</taxon>
        <taxon>Phaeosphaeriaceae</taxon>
        <taxon>Parastagonospora</taxon>
    </lineage>
</organism>
<evidence type="ECO:0000313" key="7">
    <source>
        <dbReference type="EMBL" id="EAT77233.1"/>
    </source>
</evidence>
<evidence type="ECO:0000256" key="5">
    <source>
        <dbReference type="SAM" id="MobiDB-lite"/>
    </source>
</evidence>
<reference evidence="8" key="1">
    <citation type="journal article" date="2007" name="Plant Cell">
        <title>Dothideomycete-plant interactions illuminated by genome sequencing and EST analysis of the wheat pathogen Stagonospora nodorum.</title>
        <authorList>
            <person name="Hane J.K."/>
            <person name="Lowe R.G."/>
            <person name="Solomon P.S."/>
            <person name="Tan K.C."/>
            <person name="Schoch C.L."/>
            <person name="Spatafora J.W."/>
            <person name="Crous P.W."/>
            <person name="Kodira C."/>
            <person name="Birren B.W."/>
            <person name="Galagan J.E."/>
            <person name="Torriani S.F."/>
            <person name="McDonald B.A."/>
            <person name="Oliver R.P."/>
        </authorList>
    </citation>
    <scope>NUCLEOTIDE SEQUENCE [LARGE SCALE GENOMIC DNA]</scope>
    <source>
        <strain evidence="8">SN15 / ATCC MYA-4574 / FGSC 10173</strain>
    </source>
</reference>
<evidence type="ECO:0000256" key="4">
    <source>
        <dbReference type="PROSITE-ProRule" id="PRU01161"/>
    </source>
</evidence>
<dbReference type="GO" id="GO:0016042">
    <property type="term" value="P:lipid catabolic process"/>
    <property type="evidence" value="ECO:0007669"/>
    <property type="project" value="UniProtKB-UniRule"/>
</dbReference>
<gene>
    <name evidence="7" type="ORF">SNOG_15300</name>
</gene>
<dbReference type="HOGENOM" id="CLU_000288_144_2_1"/>
<evidence type="ECO:0000256" key="2">
    <source>
        <dbReference type="ARBA" id="ARBA00022963"/>
    </source>
</evidence>
<dbReference type="AlphaFoldDB" id="Q0TYM6"/>
<keyword evidence="3 4" id="KW-0443">Lipid metabolism</keyword>
<dbReference type="GO" id="GO:0047499">
    <property type="term" value="F:calcium-independent phospholipase A2 activity"/>
    <property type="evidence" value="ECO:0000318"/>
    <property type="project" value="GO_Central"/>
</dbReference>
<evidence type="ECO:0000313" key="8">
    <source>
        <dbReference type="Proteomes" id="UP000001055"/>
    </source>
</evidence>
<proteinExistence type="predicted"/>
<dbReference type="GO" id="GO:0046486">
    <property type="term" value="P:glycerolipid metabolic process"/>
    <property type="evidence" value="ECO:0007669"/>
    <property type="project" value="UniProtKB-ARBA"/>
</dbReference>
<comment type="caution">
    <text evidence="4">Lacks conserved residue(s) required for the propagation of feature annotation.</text>
</comment>
<feature type="domain" description="PNPLA" evidence="6">
    <location>
        <begin position="49"/>
        <end position="327"/>
    </location>
</feature>
<dbReference type="KEGG" id="pno:SNOG_15300"/>
<feature type="region of interest" description="Disordered" evidence="5">
    <location>
        <begin position="1"/>
        <end position="32"/>
    </location>
</feature>
<feature type="short sequence motif" description="DGA/G" evidence="4">
    <location>
        <begin position="313"/>
        <end position="315"/>
    </location>
</feature>
<dbReference type="InParanoid" id="Q0TYM6"/>
<dbReference type="GO" id="GO:0019369">
    <property type="term" value="P:arachidonate metabolic process"/>
    <property type="evidence" value="ECO:0000318"/>
    <property type="project" value="GO_Central"/>
</dbReference>
<accession>Q0TYM6</accession>
<dbReference type="RefSeq" id="XP_001805454.1">
    <property type="nucleotide sequence ID" value="XM_001805402.1"/>
</dbReference>
<dbReference type="GeneID" id="5982383"/>
<dbReference type="eggNOG" id="KOG4231">
    <property type="taxonomic scope" value="Eukaryota"/>
</dbReference>
<feature type="active site" description="Proton acceptor" evidence="4">
    <location>
        <position position="313"/>
    </location>
</feature>
<dbReference type="PANTHER" id="PTHR24185:SF1">
    <property type="entry name" value="CALCIUM-INDEPENDENT PHOSPHOLIPASE A2-GAMMA"/>
    <property type="match status" value="1"/>
</dbReference>
<dbReference type="PROSITE" id="PS51635">
    <property type="entry name" value="PNPLA"/>
    <property type="match status" value="1"/>
</dbReference>
<dbReference type="Gene3D" id="3.40.1090.10">
    <property type="entry name" value="Cytosolic phospholipase A2 catalytic domain"/>
    <property type="match status" value="1"/>
</dbReference>
<dbReference type="VEuPathDB" id="FungiDB:JI435_153000"/>
<evidence type="ECO:0000256" key="3">
    <source>
        <dbReference type="ARBA" id="ARBA00023098"/>
    </source>
</evidence>
<dbReference type="InterPro" id="IPR016035">
    <property type="entry name" value="Acyl_Trfase/lysoPLipase"/>
</dbReference>
<dbReference type="InterPro" id="IPR002641">
    <property type="entry name" value="PNPLA_dom"/>
</dbReference>
<dbReference type="SUPFAM" id="SSF52151">
    <property type="entry name" value="FabD/lysophospholipase-like"/>
    <property type="match status" value="1"/>
</dbReference>